<proteinExistence type="predicted"/>
<dbReference type="Proteomes" id="UP001234297">
    <property type="component" value="Chromosome 5"/>
</dbReference>
<evidence type="ECO:0000313" key="2">
    <source>
        <dbReference type="Proteomes" id="UP001234297"/>
    </source>
</evidence>
<gene>
    <name evidence="1" type="ORF">MRB53_017926</name>
</gene>
<comment type="caution">
    <text evidence="1">The sequence shown here is derived from an EMBL/GenBank/DDBJ whole genome shotgun (WGS) entry which is preliminary data.</text>
</comment>
<reference evidence="1 2" key="1">
    <citation type="journal article" date="2022" name="Hortic Res">
        <title>A haplotype resolved chromosomal level avocado genome allows analysis of novel avocado genes.</title>
        <authorList>
            <person name="Nath O."/>
            <person name="Fletcher S.J."/>
            <person name="Hayward A."/>
            <person name="Shaw L.M."/>
            <person name="Masouleh A.K."/>
            <person name="Furtado A."/>
            <person name="Henry R.J."/>
            <person name="Mitter N."/>
        </authorList>
    </citation>
    <scope>NUCLEOTIDE SEQUENCE [LARGE SCALE GENOMIC DNA]</scope>
    <source>
        <strain evidence="2">cv. Hass</strain>
    </source>
</reference>
<name>A0ACC2M611_PERAE</name>
<sequence length="138" mass="14241">MPRPPKQHQMRLVPGGFPAVHVAHSAANTRFMSWSYMRQLELLYIAIALRTARGAGIRLRSGTLNTGLGGSGASMALAGEAVASVFDVGVEGNAMDRSGASMALAGEEAAIAFDDAVEGNAIDRGDKAAISGVCVLRG</sequence>
<keyword evidence="2" id="KW-1185">Reference proteome</keyword>
<protein>
    <submittedName>
        <fullName evidence="1">Uncharacterized protein</fullName>
    </submittedName>
</protein>
<dbReference type="EMBL" id="CM056813">
    <property type="protein sequence ID" value="KAJ8641232.1"/>
    <property type="molecule type" value="Genomic_DNA"/>
</dbReference>
<evidence type="ECO:0000313" key="1">
    <source>
        <dbReference type="EMBL" id="KAJ8641232.1"/>
    </source>
</evidence>
<accession>A0ACC2M611</accession>
<organism evidence="1 2">
    <name type="scientific">Persea americana</name>
    <name type="common">Avocado</name>
    <dbReference type="NCBI Taxonomy" id="3435"/>
    <lineage>
        <taxon>Eukaryota</taxon>
        <taxon>Viridiplantae</taxon>
        <taxon>Streptophyta</taxon>
        <taxon>Embryophyta</taxon>
        <taxon>Tracheophyta</taxon>
        <taxon>Spermatophyta</taxon>
        <taxon>Magnoliopsida</taxon>
        <taxon>Magnoliidae</taxon>
        <taxon>Laurales</taxon>
        <taxon>Lauraceae</taxon>
        <taxon>Persea</taxon>
    </lineage>
</organism>